<dbReference type="PANTHER" id="PTHR14791">
    <property type="entry name" value="BOMB/KIRA PROTEINS"/>
    <property type="match status" value="1"/>
</dbReference>
<feature type="compositionally biased region" description="Basic and acidic residues" evidence="1">
    <location>
        <begin position="62"/>
        <end position="77"/>
    </location>
</feature>
<evidence type="ECO:0000313" key="3">
    <source>
        <dbReference type="Proteomes" id="UP000436088"/>
    </source>
</evidence>
<dbReference type="PANTHER" id="PTHR14791:SF29">
    <property type="entry name" value="PROTEIN KIBRA"/>
    <property type="match status" value="1"/>
</dbReference>
<gene>
    <name evidence="2" type="ORF">F3Y22_tig00113548pilonHSYRG00103</name>
</gene>
<feature type="compositionally biased region" description="Acidic residues" evidence="1">
    <location>
        <begin position="83"/>
        <end position="136"/>
    </location>
</feature>
<protein>
    <submittedName>
        <fullName evidence="2">Uncharacterized protein</fullName>
    </submittedName>
</protein>
<name>A0A6A2X1R4_HIBSY</name>
<dbReference type="Proteomes" id="UP000436088">
    <property type="component" value="Unassembled WGS sequence"/>
</dbReference>
<dbReference type="OrthoDB" id="987034at2759"/>
<proteinExistence type="predicted"/>
<evidence type="ECO:0000313" key="2">
    <source>
        <dbReference type="EMBL" id="KAE8662320.1"/>
    </source>
</evidence>
<keyword evidence="3" id="KW-1185">Reference proteome</keyword>
<dbReference type="InterPro" id="IPR051105">
    <property type="entry name" value="WWC/KIBRA_Hippo_Reg"/>
</dbReference>
<reference evidence="2" key="1">
    <citation type="submission" date="2019-09" db="EMBL/GenBank/DDBJ databases">
        <title>Draft genome information of white flower Hibiscus syriacus.</title>
        <authorList>
            <person name="Kim Y.-M."/>
        </authorList>
    </citation>
    <scope>NUCLEOTIDE SEQUENCE [LARGE SCALE GENOMIC DNA]</scope>
    <source>
        <strain evidence="2">YM2019G1</strain>
    </source>
</reference>
<dbReference type="AlphaFoldDB" id="A0A6A2X1R4"/>
<evidence type="ECO:0000256" key="1">
    <source>
        <dbReference type="SAM" id="MobiDB-lite"/>
    </source>
</evidence>
<feature type="region of interest" description="Disordered" evidence="1">
    <location>
        <begin position="1"/>
        <end position="33"/>
    </location>
</feature>
<dbReference type="EMBL" id="VEPZ02001714">
    <property type="protein sequence ID" value="KAE8662320.1"/>
    <property type="molecule type" value="Genomic_DNA"/>
</dbReference>
<organism evidence="2 3">
    <name type="scientific">Hibiscus syriacus</name>
    <name type="common">Rose of Sharon</name>
    <dbReference type="NCBI Taxonomy" id="106335"/>
    <lineage>
        <taxon>Eukaryota</taxon>
        <taxon>Viridiplantae</taxon>
        <taxon>Streptophyta</taxon>
        <taxon>Embryophyta</taxon>
        <taxon>Tracheophyta</taxon>
        <taxon>Spermatophyta</taxon>
        <taxon>Magnoliopsida</taxon>
        <taxon>eudicotyledons</taxon>
        <taxon>Gunneridae</taxon>
        <taxon>Pentapetalae</taxon>
        <taxon>rosids</taxon>
        <taxon>malvids</taxon>
        <taxon>Malvales</taxon>
        <taxon>Malvaceae</taxon>
        <taxon>Malvoideae</taxon>
        <taxon>Hibiscus</taxon>
    </lineage>
</organism>
<accession>A0A6A2X1R4</accession>
<sequence length="178" mass="20042">METITASFRKISLNHKGGPEEEDGDNKIPNGAVSELSSHVSLPYYLKQQCLDLKAAEIQCKNRRDGVEPADDPRAEYGGDYSPDGDDYIDDDDYDDDGWYDSDSDDYSSSEDCDDDEDDGDDDDDDHREEPEEEEYDVLVAGGCSRCYMYFLVPKKSNGCPRCNGPLIRFDNGEPEYP</sequence>
<feature type="region of interest" description="Disordered" evidence="1">
    <location>
        <begin position="62"/>
        <end position="136"/>
    </location>
</feature>
<comment type="caution">
    <text evidence="2">The sequence shown here is derived from an EMBL/GenBank/DDBJ whole genome shotgun (WGS) entry which is preliminary data.</text>
</comment>